<dbReference type="EC" id="2.7.13.3" evidence="2"/>
<feature type="domain" description="Histidine kinase" evidence="9">
    <location>
        <begin position="456"/>
        <end position="676"/>
    </location>
</feature>
<dbReference type="SUPFAM" id="SSF55785">
    <property type="entry name" value="PYP-like sensor domain (PAS domain)"/>
    <property type="match status" value="1"/>
</dbReference>
<evidence type="ECO:0000256" key="2">
    <source>
        <dbReference type="ARBA" id="ARBA00012438"/>
    </source>
</evidence>
<evidence type="ECO:0000256" key="3">
    <source>
        <dbReference type="ARBA" id="ARBA00022553"/>
    </source>
</evidence>
<feature type="transmembrane region" description="Helical" evidence="8">
    <location>
        <begin position="174"/>
        <end position="196"/>
    </location>
</feature>
<dbReference type="STRING" id="1802223.A2358_03930"/>
<dbReference type="InterPro" id="IPR004358">
    <property type="entry name" value="Sig_transdc_His_kin-like_C"/>
</dbReference>
<dbReference type="Gene3D" id="3.30.565.10">
    <property type="entry name" value="Histidine kinase-like ATPase, C-terminal domain"/>
    <property type="match status" value="1"/>
</dbReference>
<dbReference type="InterPro" id="IPR000014">
    <property type="entry name" value="PAS"/>
</dbReference>
<feature type="transmembrane region" description="Helical" evidence="8">
    <location>
        <begin position="202"/>
        <end position="224"/>
    </location>
</feature>
<keyword evidence="8" id="KW-1133">Transmembrane helix</keyword>
<dbReference type="InterPro" id="IPR005467">
    <property type="entry name" value="His_kinase_dom"/>
</dbReference>
<evidence type="ECO:0000259" key="10">
    <source>
        <dbReference type="PROSITE" id="PS50112"/>
    </source>
</evidence>
<dbReference type="FunFam" id="3.30.565.10:FF:000006">
    <property type="entry name" value="Sensor histidine kinase WalK"/>
    <property type="match status" value="1"/>
</dbReference>
<evidence type="ECO:0000256" key="1">
    <source>
        <dbReference type="ARBA" id="ARBA00000085"/>
    </source>
</evidence>
<dbReference type="GO" id="GO:0005886">
    <property type="term" value="C:plasma membrane"/>
    <property type="evidence" value="ECO:0007669"/>
    <property type="project" value="TreeGrafter"/>
</dbReference>
<dbReference type="PROSITE" id="PS50112">
    <property type="entry name" value="PAS"/>
    <property type="match status" value="1"/>
</dbReference>
<dbReference type="Proteomes" id="UP000178650">
    <property type="component" value="Unassembled WGS sequence"/>
</dbReference>
<dbReference type="AlphaFoldDB" id="A0A1G2IW90"/>
<proteinExistence type="predicted"/>
<dbReference type="CDD" id="cd00130">
    <property type="entry name" value="PAS"/>
    <property type="match status" value="1"/>
</dbReference>
<dbReference type="SMART" id="SM00388">
    <property type="entry name" value="HisKA"/>
    <property type="match status" value="1"/>
</dbReference>
<feature type="transmembrane region" description="Helical" evidence="8">
    <location>
        <begin position="231"/>
        <end position="249"/>
    </location>
</feature>
<comment type="catalytic activity">
    <reaction evidence="1">
        <text>ATP + protein L-histidine = ADP + protein N-phospho-L-histidine.</text>
        <dbReference type="EC" id="2.7.13.3"/>
    </reaction>
</comment>
<dbReference type="InterPro" id="IPR035965">
    <property type="entry name" value="PAS-like_dom_sf"/>
</dbReference>
<organism evidence="11 12">
    <name type="scientific">Candidatus Staskawiczbacteria bacterium RIFOXYB1_FULL_37_44</name>
    <dbReference type="NCBI Taxonomy" id="1802223"/>
    <lineage>
        <taxon>Bacteria</taxon>
        <taxon>Candidatus Staskawicziibacteriota</taxon>
    </lineage>
</organism>
<dbReference type="PRINTS" id="PR00344">
    <property type="entry name" value="BCTRLSENSOR"/>
</dbReference>
<dbReference type="NCBIfam" id="TIGR00229">
    <property type="entry name" value="sensory_box"/>
    <property type="match status" value="1"/>
</dbReference>
<dbReference type="Pfam" id="PF13426">
    <property type="entry name" value="PAS_9"/>
    <property type="match status" value="1"/>
</dbReference>
<feature type="domain" description="PAS" evidence="10">
    <location>
        <begin position="322"/>
        <end position="361"/>
    </location>
</feature>
<keyword evidence="4" id="KW-0808">Transferase</keyword>
<comment type="caution">
    <text evidence="11">The sequence shown here is derived from an EMBL/GenBank/DDBJ whole genome shotgun (WGS) entry which is preliminary data.</text>
</comment>
<dbReference type="InterPro" id="IPR031621">
    <property type="entry name" value="HisKA_7TM"/>
</dbReference>
<protein>
    <recommendedName>
        <fullName evidence="2">histidine kinase</fullName>
        <ecNumber evidence="2">2.7.13.3</ecNumber>
    </recommendedName>
</protein>
<keyword evidence="5" id="KW-0418">Kinase</keyword>
<dbReference type="Pfam" id="PF16927">
    <property type="entry name" value="HisKA_7TM"/>
    <property type="match status" value="1"/>
</dbReference>
<evidence type="ECO:0000256" key="4">
    <source>
        <dbReference type="ARBA" id="ARBA00022679"/>
    </source>
</evidence>
<dbReference type="GO" id="GO:0006355">
    <property type="term" value="P:regulation of DNA-templated transcription"/>
    <property type="evidence" value="ECO:0007669"/>
    <property type="project" value="InterPro"/>
</dbReference>
<dbReference type="InterPro" id="IPR003661">
    <property type="entry name" value="HisK_dim/P_dom"/>
</dbReference>
<dbReference type="GO" id="GO:0016036">
    <property type="term" value="P:cellular response to phosphate starvation"/>
    <property type="evidence" value="ECO:0007669"/>
    <property type="project" value="TreeGrafter"/>
</dbReference>
<name>A0A1G2IW90_9BACT</name>
<dbReference type="Gene3D" id="3.30.450.20">
    <property type="entry name" value="PAS domain"/>
    <property type="match status" value="1"/>
</dbReference>
<dbReference type="Pfam" id="PF00512">
    <property type="entry name" value="HisKA"/>
    <property type="match status" value="1"/>
</dbReference>
<evidence type="ECO:0000256" key="7">
    <source>
        <dbReference type="ARBA" id="ARBA00023136"/>
    </source>
</evidence>
<feature type="transmembrane region" description="Helical" evidence="8">
    <location>
        <begin position="12"/>
        <end position="31"/>
    </location>
</feature>
<evidence type="ECO:0000313" key="12">
    <source>
        <dbReference type="Proteomes" id="UP000178650"/>
    </source>
</evidence>
<evidence type="ECO:0000259" key="9">
    <source>
        <dbReference type="PROSITE" id="PS50109"/>
    </source>
</evidence>
<dbReference type="SMART" id="SM00091">
    <property type="entry name" value="PAS"/>
    <property type="match status" value="1"/>
</dbReference>
<evidence type="ECO:0000313" key="11">
    <source>
        <dbReference type="EMBL" id="OGZ79106.1"/>
    </source>
</evidence>
<dbReference type="InterPro" id="IPR050351">
    <property type="entry name" value="BphY/WalK/GraS-like"/>
</dbReference>
<dbReference type="Pfam" id="PF02518">
    <property type="entry name" value="HATPase_c"/>
    <property type="match status" value="1"/>
</dbReference>
<keyword evidence="3" id="KW-0597">Phosphoprotein</keyword>
<dbReference type="CDD" id="cd00082">
    <property type="entry name" value="HisKA"/>
    <property type="match status" value="1"/>
</dbReference>
<dbReference type="PANTHER" id="PTHR45453">
    <property type="entry name" value="PHOSPHATE REGULON SENSOR PROTEIN PHOR"/>
    <property type="match status" value="1"/>
</dbReference>
<keyword evidence="7 8" id="KW-0472">Membrane</keyword>
<accession>A0A1G2IW90</accession>
<dbReference type="PANTHER" id="PTHR45453:SF1">
    <property type="entry name" value="PHOSPHATE REGULON SENSOR PROTEIN PHOR"/>
    <property type="match status" value="1"/>
</dbReference>
<feature type="transmembrane region" description="Helical" evidence="8">
    <location>
        <begin position="38"/>
        <end position="59"/>
    </location>
</feature>
<dbReference type="InterPro" id="IPR036097">
    <property type="entry name" value="HisK_dim/P_sf"/>
</dbReference>
<dbReference type="GO" id="GO:0004721">
    <property type="term" value="F:phosphoprotein phosphatase activity"/>
    <property type="evidence" value="ECO:0007669"/>
    <property type="project" value="TreeGrafter"/>
</dbReference>
<feature type="transmembrane region" description="Helical" evidence="8">
    <location>
        <begin position="98"/>
        <end position="122"/>
    </location>
</feature>
<keyword evidence="6" id="KW-0902">Two-component regulatory system</keyword>
<keyword evidence="8" id="KW-0812">Transmembrane</keyword>
<dbReference type="EMBL" id="MHPJ01000009">
    <property type="protein sequence ID" value="OGZ79106.1"/>
    <property type="molecule type" value="Genomic_DNA"/>
</dbReference>
<dbReference type="CDD" id="cd00075">
    <property type="entry name" value="HATPase"/>
    <property type="match status" value="1"/>
</dbReference>
<feature type="transmembrane region" description="Helical" evidence="8">
    <location>
        <begin position="142"/>
        <end position="162"/>
    </location>
</feature>
<dbReference type="SUPFAM" id="SSF47384">
    <property type="entry name" value="Homodimeric domain of signal transducing histidine kinase"/>
    <property type="match status" value="1"/>
</dbReference>
<feature type="transmembrane region" description="Helical" evidence="8">
    <location>
        <begin position="261"/>
        <end position="282"/>
    </location>
</feature>
<feature type="transmembrane region" description="Helical" evidence="8">
    <location>
        <begin position="65"/>
        <end position="86"/>
    </location>
</feature>
<dbReference type="SUPFAM" id="SSF55874">
    <property type="entry name" value="ATPase domain of HSP90 chaperone/DNA topoisomerase II/histidine kinase"/>
    <property type="match status" value="1"/>
</dbReference>
<dbReference type="PROSITE" id="PS50109">
    <property type="entry name" value="HIS_KIN"/>
    <property type="match status" value="1"/>
</dbReference>
<evidence type="ECO:0000256" key="5">
    <source>
        <dbReference type="ARBA" id="ARBA00022777"/>
    </source>
</evidence>
<gene>
    <name evidence="11" type="ORF">A2358_03930</name>
</gene>
<evidence type="ECO:0000256" key="8">
    <source>
        <dbReference type="SAM" id="Phobius"/>
    </source>
</evidence>
<dbReference type="InterPro" id="IPR003594">
    <property type="entry name" value="HATPase_dom"/>
</dbReference>
<evidence type="ECO:0000256" key="6">
    <source>
        <dbReference type="ARBA" id="ARBA00023012"/>
    </source>
</evidence>
<dbReference type="Gene3D" id="1.10.287.130">
    <property type="match status" value="1"/>
</dbReference>
<dbReference type="SMART" id="SM00387">
    <property type="entry name" value="HATPase_c"/>
    <property type="match status" value="1"/>
</dbReference>
<dbReference type="InterPro" id="IPR036890">
    <property type="entry name" value="HATPase_C_sf"/>
</dbReference>
<sequence length="676" mass="77432">MFNLLFDPINISLISTALLNFFLGLLIFISGKNKKINIVYSLNIVAIISWILAMFFYRSSPKETNLLWCTILYVTPTLIASSFLYFTYIFPSQKEKYFFWRTVLIFGINLLIIILVIWPGFIIKGVSVRPGLEKQIIFTSYYWFYFLYTSIFFSLGFFRLFVKYSKSIGIERLQIIYLVTGYSLATNLAFVTNLIMPWIGFFFLNWLGQVLTFIMVVFTTYAIFKHHLLNIKIIATELFALALCVVILIRTFLSNNFQDLSINIGILVSIVLFGILLITSVIREVEQKEKMEQMAKDIEKAYESEKMSKEKIDEARVEDEALLSSIGDGVIAIDKTGKIMFINEAAEKMLGYSQAEAVSKQVENVLLVQNEKGEPVPKERNWLYNVLVFGKKIVTDAASKPDAVNYYVRKDKTMFPVAVTVAPIVLGEQIIGAVDVFRDITVEKQIDKSKSEFVSLASHQLRTPLTAIKWYAEVLMRKKEGNNITLKQKKYLREILHGNERMIKLIDVMLNVSRLEAGKVKINLEPANIKELLTDIIKEQKFDINHKKQKFTFFCQNGLPEIMTDKNLFRLVFQNLISNAIKYTPDKGEVSCKVEKKDENILIEVEDTGIGIPKDQQKRIFEKLFRADNAFSHTGEGNGLGLYAAKATVENLGGKIWFNSEQGKGTEFFVNFPIKT</sequence>
<reference evidence="11 12" key="1">
    <citation type="journal article" date="2016" name="Nat. Commun.">
        <title>Thousands of microbial genomes shed light on interconnected biogeochemical processes in an aquifer system.</title>
        <authorList>
            <person name="Anantharaman K."/>
            <person name="Brown C.T."/>
            <person name="Hug L.A."/>
            <person name="Sharon I."/>
            <person name="Castelle C.J."/>
            <person name="Probst A.J."/>
            <person name="Thomas B.C."/>
            <person name="Singh A."/>
            <person name="Wilkins M.J."/>
            <person name="Karaoz U."/>
            <person name="Brodie E.L."/>
            <person name="Williams K.H."/>
            <person name="Hubbard S.S."/>
            <person name="Banfield J.F."/>
        </authorList>
    </citation>
    <scope>NUCLEOTIDE SEQUENCE [LARGE SCALE GENOMIC DNA]</scope>
</reference>
<dbReference type="GO" id="GO:0000155">
    <property type="term" value="F:phosphorelay sensor kinase activity"/>
    <property type="evidence" value="ECO:0007669"/>
    <property type="project" value="InterPro"/>
</dbReference>